<name>A0A844FWW1_9FIRM</name>
<keyword evidence="4" id="KW-1185">Reference proteome</keyword>
<reference evidence="3 4" key="1">
    <citation type="submission" date="2019-08" db="EMBL/GenBank/DDBJ databases">
        <title>In-depth cultivation of the pig gut microbiome towards novel bacterial diversity and tailored functional studies.</title>
        <authorList>
            <person name="Wylensek D."/>
            <person name="Hitch T.C.A."/>
            <person name="Clavel T."/>
        </authorList>
    </citation>
    <scope>NUCLEOTIDE SEQUENCE [LARGE SCALE GENOMIC DNA]</scope>
    <source>
        <strain evidence="3 4">CA-Schmier-601-WT-3</strain>
    </source>
</reference>
<dbReference type="Proteomes" id="UP000442619">
    <property type="component" value="Unassembled WGS sequence"/>
</dbReference>
<dbReference type="RefSeq" id="WP_154518225.1">
    <property type="nucleotide sequence ID" value="NZ_VUNM01000034.1"/>
</dbReference>
<sequence length="375" mass="40169">MKADVIIIGGGIVGSATAYYLAKRGVKDIIVLESSASIGHGASSRNGGGVRQSGRDVRELPVAMLAVQKFWPTLSEELGVNTEYTQEGNLRLGKTEAHMKKLNQLADNCKAMGLDVRMVDKQEAHTINPYLSDDVIGASFCPTDGHANPLTTTLGYYMKALEMGVHFYTHAKVKGLKKIKGKVSEVIMSDGEVLSAKTIILAAGYASRAIMNTIGLDIPMDDVIDGCIVTEMEPKMFSQMLGTAAADFYGHQTHHGSFVFGAVAGPEAYMDIPPETTNFAHPDTLGATCRAVEGYIPALARSKIVRSWTGWCDCTSDGVCVLGPVEEAPGLILACGFNGHGFGTAPAVAYMLAQMTCGEKPLLDLSALRYERFYD</sequence>
<gene>
    <name evidence="3" type="ORF">FYJ79_10855</name>
</gene>
<dbReference type="InterPro" id="IPR036188">
    <property type="entry name" value="FAD/NAD-bd_sf"/>
</dbReference>
<evidence type="ECO:0000313" key="4">
    <source>
        <dbReference type="Proteomes" id="UP000442619"/>
    </source>
</evidence>
<dbReference type="EMBL" id="VUNM01000034">
    <property type="protein sequence ID" value="MST90056.1"/>
    <property type="molecule type" value="Genomic_DNA"/>
</dbReference>
<dbReference type="Gene3D" id="3.50.50.60">
    <property type="entry name" value="FAD/NAD(P)-binding domain"/>
    <property type="match status" value="1"/>
</dbReference>
<comment type="caution">
    <text evidence="3">The sequence shown here is derived from an EMBL/GenBank/DDBJ whole genome shotgun (WGS) entry which is preliminary data.</text>
</comment>
<dbReference type="Pfam" id="PF01266">
    <property type="entry name" value="DAO"/>
    <property type="match status" value="1"/>
</dbReference>
<dbReference type="GO" id="GO:0005737">
    <property type="term" value="C:cytoplasm"/>
    <property type="evidence" value="ECO:0007669"/>
    <property type="project" value="TreeGrafter"/>
</dbReference>
<proteinExistence type="predicted"/>
<protein>
    <submittedName>
        <fullName evidence="3">FAD-binding oxidoreductase</fullName>
    </submittedName>
</protein>
<evidence type="ECO:0000259" key="2">
    <source>
        <dbReference type="Pfam" id="PF01266"/>
    </source>
</evidence>
<evidence type="ECO:0000313" key="3">
    <source>
        <dbReference type="EMBL" id="MST90056.1"/>
    </source>
</evidence>
<feature type="domain" description="FAD dependent oxidoreductase" evidence="2">
    <location>
        <begin position="4"/>
        <end position="355"/>
    </location>
</feature>
<dbReference type="AlphaFoldDB" id="A0A844FWW1"/>
<dbReference type="SUPFAM" id="SSF51905">
    <property type="entry name" value="FAD/NAD(P)-binding domain"/>
    <property type="match status" value="1"/>
</dbReference>
<dbReference type="Gene3D" id="3.30.9.10">
    <property type="entry name" value="D-Amino Acid Oxidase, subunit A, domain 2"/>
    <property type="match status" value="1"/>
</dbReference>
<evidence type="ECO:0000256" key="1">
    <source>
        <dbReference type="ARBA" id="ARBA00023002"/>
    </source>
</evidence>
<dbReference type="GO" id="GO:0016491">
    <property type="term" value="F:oxidoreductase activity"/>
    <property type="evidence" value="ECO:0007669"/>
    <property type="project" value="UniProtKB-KW"/>
</dbReference>
<dbReference type="PANTHER" id="PTHR13847">
    <property type="entry name" value="SARCOSINE DEHYDROGENASE-RELATED"/>
    <property type="match status" value="1"/>
</dbReference>
<organism evidence="3 4">
    <name type="scientific">Sharpea porci</name>
    <dbReference type="NCBI Taxonomy" id="2652286"/>
    <lineage>
        <taxon>Bacteria</taxon>
        <taxon>Bacillati</taxon>
        <taxon>Bacillota</taxon>
        <taxon>Erysipelotrichia</taxon>
        <taxon>Erysipelotrichales</taxon>
        <taxon>Coprobacillaceae</taxon>
        <taxon>Sharpea</taxon>
    </lineage>
</organism>
<keyword evidence="1" id="KW-0560">Oxidoreductase</keyword>
<accession>A0A844FWW1</accession>
<dbReference type="PANTHER" id="PTHR13847:SF287">
    <property type="entry name" value="FAD-DEPENDENT OXIDOREDUCTASE DOMAIN-CONTAINING PROTEIN 1"/>
    <property type="match status" value="1"/>
</dbReference>
<dbReference type="InterPro" id="IPR006076">
    <property type="entry name" value="FAD-dep_OxRdtase"/>
</dbReference>